<keyword evidence="15" id="KW-1185">Reference proteome</keyword>
<dbReference type="Gene3D" id="3.10.170.10">
    <property type="match status" value="1"/>
</dbReference>
<feature type="active site" evidence="10">
    <location>
        <position position="406"/>
    </location>
</feature>
<dbReference type="CDD" id="cd09596">
    <property type="entry name" value="M36"/>
    <property type="match status" value="1"/>
</dbReference>
<dbReference type="InterPro" id="IPR027268">
    <property type="entry name" value="Peptidase_M4/M1_CTD_sf"/>
</dbReference>
<dbReference type="PANTHER" id="PTHR33478">
    <property type="entry name" value="EXTRACELLULAR METALLOPROTEINASE MEP"/>
    <property type="match status" value="1"/>
</dbReference>
<dbReference type="PRINTS" id="PR00999">
    <property type="entry name" value="FUNGALYSIN"/>
</dbReference>
<sequence length="599" mass="64875">MVAFNKVLSSVLLAIAYSSVASAVQERSASESLKHSTHRVRHISRELTLEVYHPESTFETFGDGIEQKLEARAPRDLNSTALAFVRSRLGVDASSVGFKSGYEDGREKYAYVKQYHDGVPFANCVANIAWKDDKVVSFGSSFVKSENIAGSRPTVSAASAIAKAEEAFSGKHNGIPTSIEYLAQADGSAALVHTIQVQSLENQLWYEVYVDAHSGEVLSATDFFAHASYTVLPINKKILTEGQETLVDPQDTVASPSGWHAWGTTTTTTTSGNNVVAYRGAQTSLTSQSATGLVFNYPYTATAAPSTTANINAARTNAFYVINTVHDFTYRYGFTETAFNFQNDNFGRGGAGNDRVLVSVQDASDINNAGFGTPPDGQNGICEMYLWDLTTPNRDGSLENDILVHEMTHGVTNRMTGGGTGRCLQTLEAGGLGEGWSDALAEWTQHKSATVRDFVLGDYVTNNPAGIRTRPYSTSTTTNPLRYSNVRGLNSVHRIGEIWGNILHNVYAALVTQYGWTANARTNPEGTQGNVVFLHLFLDALRLQPCNPTFVTARAAWIQADANRYGGANRCLLWRTFASRGLGLNASGFVDNTAIPADC</sequence>
<evidence type="ECO:0000256" key="5">
    <source>
        <dbReference type="ARBA" id="ARBA00022723"/>
    </source>
</evidence>
<dbReference type="EMBL" id="CACVBS010000052">
    <property type="protein sequence ID" value="CAA7266006.1"/>
    <property type="molecule type" value="Genomic_DNA"/>
</dbReference>
<evidence type="ECO:0000313" key="15">
    <source>
        <dbReference type="Proteomes" id="UP000467700"/>
    </source>
</evidence>
<feature type="chain" id="PRO_5035968388" description="Extracellular metalloproteinase" evidence="12">
    <location>
        <begin position="24"/>
        <end position="599"/>
    </location>
</feature>
<evidence type="ECO:0000256" key="7">
    <source>
        <dbReference type="ARBA" id="ARBA00022833"/>
    </source>
</evidence>
<evidence type="ECO:0000256" key="8">
    <source>
        <dbReference type="ARBA" id="ARBA00023049"/>
    </source>
</evidence>
<organism evidence="14 15">
    <name type="scientific">Cyclocybe aegerita</name>
    <name type="common">Black poplar mushroom</name>
    <name type="synonym">Agrocybe aegerita</name>
    <dbReference type="NCBI Taxonomy" id="1973307"/>
    <lineage>
        <taxon>Eukaryota</taxon>
        <taxon>Fungi</taxon>
        <taxon>Dikarya</taxon>
        <taxon>Basidiomycota</taxon>
        <taxon>Agaricomycotina</taxon>
        <taxon>Agaricomycetes</taxon>
        <taxon>Agaricomycetidae</taxon>
        <taxon>Agaricales</taxon>
        <taxon>Agaricineae</taxon>
        <taxon>Bolbitiaceae</taxon>
        <taxon>Cyclocybe</taxon>
    </lineage>
</organism>
<dbReference type="Proteomes" id="UP000467700">
    <property type="component" value="Unassembled WGS sequence"/>
</dbReference>
<keyword evidence="9 12" id="KW-0865">Zymogen</keyword>
<gene>
    <name evidence="14" type="ORF">AAE3_LOCUS8324</name>
</gene>
<feature type="domain" description="PepSY" evidence="13">
    <location>
        <begin position="155"/>
        <end position="219"/>
    </location>
</feature>
<comment type="subcellular location">
    <subcellularLocation>
        <location evidence="1 12">Secreted</location>
    </subcellularLocation>
</comment>
<evidence type="ECO:0000256" key="6">
    <source>
        <dbReference type="ARBA" id="ARBA00022801"/>
    </source>
</evidence>
<evidence type="ECO:0000259" key="13">
    <source>
        <dbReference type="Pfam" id="PF03413"/>
    </source>
</evidence>
<feature type="binding site" evidence="11">
    <location>
        <position position="409"/>
    </location>
    <ligand>
        <name>Zn(2+)</name>
        <dbReference type="ChEBI" id="CHEBI:29105"/>
        <note>catalytic</note>
    </ligand>
</feature>
<dbReference type="GO" id="GO:0006508">
    <property type="term" value="P:proteolysis"/>
    <property type="evidence" value="ECO:0007669"/>
    <property type="project" value="UniProtKB-KW"/>
</dbReference>
<dbReference type="Pfam" id="PF03413">
    <property type="entry name" value="PepSY"/>
    <property type="match status" value="1"/>
</dbReference>
<dbReference type="OrthoDB" id="3227768at2759"/>
<comment type="similarity">
    <text evidence="2 12">Belongs to the peptidase M36 family.</text>
</comment>
<dbReference type="InterPro" id="IPR025711">
    <property type="entry name" value="PepSY"/>
</dbReference>
<dbReference type="GO" id="GO:0008270">
    <property type="term" value="F:zinc ion binding"/>
    <property type="evidence" value="ECO:0007669"/>
    <property type="project" value="InterPro"/>
</dbReference>
<feature type="binding site" evidence="11">
    <location>
        <position position="434"/>
    </location>
    <ligand>
        <name>Zn(2+)</name>
        <dbReference type="ChEBI" id="CHEBI:29105"/>
        <note>catalytic</note>
    </ligand>
</feature>
<keyword evidence="8 12" id="KW-0482">Metalloprotease</keyword>
<keyword evidence="12" id="KW-0732">Signal</keyword>
<name>A0A8S0WUD3_CYCAE</name>
<protein>
    <recommendedName>
        <fullName evidence="12">Extracellular metalloproteinase</fullName>
        <ecNumber evidence="12">3.4.24.-</ecNumber>
    </recommendedName>
    <alternativeName>
        <fullName evidence="12">Fungalysin</fullName>
    </alternativeName>
</protein>
<keyword evidence="6 12" id="KW-0378">Hydrolase</keyword>
<evidence type="ECO:0000256" key="9">
    <source>
        <dbReference type="ARBA" id="ARBA00023145"/>
    </source>
</evidence>
<evidence type="ECO:0000256" key="12">
    <source>
        <dbReference type="RuleBase" id="RU364017"/>
    </source>
</evidence>
<keyword evidence="4 12" id="KW-0645">Protease</keyword>
<dbReference type="InterPro" id="IPR001842">
    <property type="entry name" value="Peptidase_M36"/>
</dbReference>
<evidence type="ECO:0000256" key="4">
    <source>
        <dbReference type="ARBA" id="ARBA00022670"/>
    </source>
</evidence>
<dbReference type="EC" id="3.4.24.-" evidence="12"/>
<proteinExistence type="inferred from homology"/>
<comment type="caution">
    <text evidence="14">The sequence shown here is derived from an EMBL/GenBank/DDBJ whole genome shotgun (WGS) entry which is preliminary data.</text>
</comment>
<evidence type="ECO:0000256" key="1">
    <source>
        <dbReference type="ARBA" id="ARBA00004613"/>
    </source>
</evidence>
<accession>A0A8S0WUD3</accession>
<dbReference type="InterPro" id="IPR050371">
    <property type="entry name" value="Fungal_virulence_M36"/>
</dbReference>
<feature type="binding site" evidence="11">
    <location>
        <position position="405"/>
    </location>
    <ligand>
        <name>Zn(2+)</name>
        <dbReference type="ChEBI" id="CHEBI:29105"/>
        <note>catalytic</note>
    </ligand>
</feature>
<evidence type="ECO:0000256" key="11">
    <source>
        <dbReference type="PIRSR" id="PIRSR601842-2"/>
    </source>
</evidence>
<feature type="binding site" evidence="11">
    <location>
        <position position="226"/>
    </location>
    <ligand>
        <name>Zn(2+)</name>
        <dbReference type="ChEBI" id="CHEBI:29105"/>
        <note>catalytic</note>
    </ligand>
</feature>
<reference evidence="14 15" key="1">
    <citation type="submission" date="2020-01" db="EMBL/GenBank/DDBJ databases">
        <authorList>
            <person name="Gupta K D."/>
        </authorList>
    </citation>
    <scope>NUCLEOTIDE SEQUENCE [LARGE SCALE GENOMIC DNA]</scope>
</reference>
<keyword evidence="3 12" id="KW-0964">Secreted</keyword>
<evidence type="ECO:0000256" key="3">
    <source>
        <dbReference type="ARBA" id="ARBA00022525"/>
    </source>
</evidence>
<dbReference type="SUPFAM" id="SSF55486">
    <property type="entry name" value="Metalloproteases ('zincins'), catalytic domain"/>
    <property type="match status" value="1"/>
</dbReference>
<evidence type="ECO:0000256" key="10">
    <source>
        <dbReference type="PIRSR" id="PIRSR601842-1"/>
    </source>
</evidence>
<dbReference type="Pfam" id="PF02128">
    <property type="entry name" value="Peptidase_M36"/>
    <property type="match status" value="1"/>
</dbReference>
<dbReference type="Gene3D" id="1.10.390.10">
    <property type="entry name" value="Neutral Protease Domain 2"/>
    <property type="match status" value="1"/>
</dbReference>
<keyword evidence="5 11" id="KW-0479">Metal-binding</keyword>
<keyword evidence="7 11" id="KW-0862">Zinc</keyword>
<comment type="cofactor">
    <cofactor evidence="11">
        <name>Zn(2+)</name>
        <dbReference type="ChEBI" id="CHEBI:29105"/>
    </cofactor>
    <text evidence="11">Binds 1 zinc ion per subunit.</text>
</comment>
<evidence type="ECO:0000256" key="2">
    <source>
        <dbReference type="ARBA" id="ARBA00006006"/>
    </source>
</evidence>
<dbReference type="AlphaFoldDB" id="A0A8S0WUD3"/>
<feature type="signal peptide" evidence="12">
    <location>
        <begin position="1"/>
        <end position="23"/>
    </location>
</feature>
<dbReference type="PANTHER" id="PTHR33478:SF1">
    <property type="entry name" value="EXTRACELLULAR METALLOPROTEINASE MEP"/>
    <property type="match status" value="1"/>
</dbReference>
<dbReference type="GO" id="GO:0004222">
    <property type="term" value="F:metalloendopeptidase activity"/>
    <property type="evidence" value="ECO:0007669"/>
    <property type="project" value="InterPro"/>
</dbReference>
<evidence type="ECO:0000313" key="14">
    <source>
        <dbReference type="EMBL" id="CAA7266006.1"/>
    </source>
</evidence>
<dbReference type="GO" id="GO:0005615">
    <property type="term" value="C:extracellular space"/>
    <property type="evidence" value="ECO:0007669"/>
    <property type="project" value="InterPro"/>
</dbReference>